<dbReference type="InterPro" id="IPR024757">
    <property type="entry name" value="FtsZ_C"/>
</dbReference>
<evidence type="ECO:0000256" key="4">
    <source>
        <dbReference type="HAMAP-Rule" id="MF_00909"/>
    </source>
</evidence>
<keyword evidence="11" id="KW-1185">Reference proteome</keyword>
<dbReference type="Proteomes" id="UP000033121">
    <property type="component" value="Unassembled WGS sequence"/>
</dbReference>
<dbReference type="InterPro" id="IPR045061">
    <property type="entry name" value="FtsZ/CetZ"/>
</dbReference>
<keyword evidence="4" id="KW-0963">Cytoplasm</keyword>
<evidence type="ECO:0000256" key="5">
    <source>
        <dbReference type="NCBIfam" id="TIGR00065"/>
    </source>
</evidence>
<dbReference type="SMART" id="SM00864">
    <property type="entry name" value="Tubulin"/>
    <property type="match status" value="1"/>
</dbReference>
<feature type="binding site" evidence="4">
    <location>
        <position position="144"/>
    </location>
    <ligand>
        <name>GTP</name>
        <dbReference type="ChEBI" id="CHEBI:37565"/>
    </ligand>
</feature>
<dbReference type="GO" id="GO:0000917">
    <property type="term" value="P:division septum assembly"/>
    <property type="evidence" value="ECO:0007669"/>
    <property type="project" value="UniProtKB-KW"/>
</dbReference>
<feature type="domain" description="Tubulin/FtsZ GTPase" evidence="8">
    <location>
        <begin position="13"/>
        <end position="205"/>
    </location>
</feature>
<dbReference type="InterPro" id="IPR003008">
    <property type="entry name" value="Tubulin_FtsZ_GTPase"/>
</dbReference>
<reference evidence="10 11" key="1">
    <citation type="submission" date="2015-04" db="EMBL/GenBank/DDBJ databases">
        <title>Whole genome shotgun sequence of Flavihumibacter petaseus NBRC 106054.</title>
        <authorList>
            <person name="Miyazawa S."/>
            <person name="Hosoyama A."/>
            <person name="Hashimoto M."/>
            <person name="Noguchi M."/>
            <person name="Tsuchikane K."/>
            <person name="Ohji S."/>
            <person name="Yamazoe A."/>
            <person name="Ichikawa N."/>
            <person name="Kimura A."/>
            <person name="Fujita N."/>
        </authorList>
    </citation>
    <scope>NUCLEOTIDE SEQUENCE [LARGE SCALE GENOMIC DNA]</scope>
    <source>
        <strain evidence="10 11">NBRC 106054</strain>
    </source>
</reference>
<dbReference type="Gene3D" id="3.30.1330.20">
    <property type="entry name" value="Tubulin/FtsZ, C-terminal domain"/>
    <property type="match status" value="1"/>
</dbReference>
<evidence type="ECO:0000256" key="7">
    <source>
        <dbReference type="SAM" id="MobiDB-lite"/>
    </source>
</evidence>
<dbReference type="NCBIfam" id="TIGR00065">
    <property type="entry name" value="ftsZ"/>
    <property type="match status" value="1"/>
</dbReference>
<dbReference type="OrthoDB" id="9813375at2"/>
<evidence type="ECO:0000256" key="1">
    <source>
        <dbReference type="ARBA" id="ARBA00009690"/>
    </source>
</evidence>
<dbReference type="RefSeq" id="WP_046370941.1">
    <property type="nucleotide sequence ID" value="NZ_BBWV01000004.1"/>
</dbReference>
<dbReference type="InterPro" id="IPR020805">
    <property type="entry name" value="Cell_div_FtsZ_CS"/>
</dbReference>
<dbReference type="Pfam" id="PF12327">
    <property type="entry name" value="FtsZ_C"/>
    <property type="match status" value="1"/>
</dbReference>
<feature type="binding site" evidence="4">
    <location>
        <position position="187"/>
    </location>
    <ligand>
        <name>GTP</name>
        <dbReference type="ChEBI" id="CHEBI:37565"/>
    </ligand>
</feature>
<feature type="region of interest" description="Disordered" evidence="7">
    <location>
        <begin position="540"/>
        <end position="572"/>
    </location>
</feature>
<feature type="binding site" evidence="4">
    <location>
        <begin position="109"/>
        <end position="111"/>
    </location>
    <ligand>
        <name>GTP</name>
        <dbReference type="ChEBI" id="CHEBI:37565"/>
    </ligand>
</feature>
<evidence type="ECO:0000259" key="8">
    <source>
        <dbReference type="SMART" id="SM00864"/>
    </source>
</evidence>
<keyword evidence="2 4" id="KW-0547">Nucleotide-binding</keyword>
<name>A0A0E9N4S5_9BACT</name>
<evidence type="ECO:0000313" key="11">
    <source>
        <dbReference type="Proteomes" id="UP000033121"/>
    </source>
</evidence>
<dbReference type="InterPro" id="IPR000158">
    <property type="entry name" value="Cell_div_FtsZ"/>
</dbReference>
<dbReference type="EMBL" id="BBWV01000004">
    <property type="protein sequence ID" value="GAO44952.1"/>
    <property type="molecule type" value="Genomic_DNA"/>
</dbReference>
<dbReference type="Pfam" id="PF00091">
    <property type="entry name" value="Tubulin"/>
    <property type="match status" value="1"/>
</dbReference>
<feature type="binding site" evidence="4">
    <location>
        <begin position="21"/>
        <end position="25"/>
    </location>
    <ligand>
        <name>GTP</name>
        <dbReference type="ChEBI" id="CHEBI:37565"/>
    </ligand>
</feature>
<dbReference type="SUPFAM" id="SSF52490">
    <property type="entry name" value="Tubulin nucleotide-binding domain-like"/>
    <property type="match status" value="1"/>
</dbReference>
<accession>A0A0E9N4S5</accession>
<protein>
    <recommendedName>
        <fullName evidence="4 5">Cell division protein FtsZ</fullName>
    </recommendedName>
</protein>
<dbReference type="GO" id="GO:0003924">
    <property type="term" value="F:GTPase activity"/>
    <property type="evidence" value="ECO:0007669"/>
    <property type="project" value="UniProtKB-UniRule"/>
</dbReference>
<dbReference type="PANTHER" id="PTHR30314">
    <property type="entry name" value="CELL DIVISION PROTEIN FTSZ-RELATED"/>
    <property type="match status" value="1"/>
</dbReference>
<proteinExistence type="inferred from homology"/>
<keyword evidence="3 4" id="KW-0342">GTP-binding</keyword>
<dbReference type="InterPro" id="IPR008280">
    <property type="entry name" value="Tub_FtsZ_C"/>
</dbReference>
<comment type="subunit">
    <text evidence="4">Homodimer. Polymerizes to form a dynamic ring structure in a strictly GTP-dependent manner. Interacts directly with several other division proteins.</text>
</comment>
<feature type="domain" description="Tubulin/FtsZ 2-layer sandwich" evidence="9">
    <location>
        <begin position="207"/>
        <end position="328"/>
    </location>
</feature>
<comment type="subcellular location">
    <subcellularLocation>
        <location evidence="4">Cytoplasm</location>
    </subcellularLocation>
    <text evidence="4">Assembles at midcell at the inner surface of the cytoplasmic membrane.</text>
</comment>
<keyword evidence="4 6" id="KW-0132">Cell division</keyword>
<dbReference type="AlphaFoldDB" id="A0A0E9N4S5"/>
<evidence type="ECO:0000256" key="3">
    <source>
        <dbReference type="ARBA" id="ARBA00023134"/>
    </source>
</evidence>
<dbReference type="Gene3D" id="3.40.50.1440">
    <property type="entry name" value="Tubulin/FtsZ, GTPase domain"/>
    <property type="match status" value="1"/>
</dbReference>
<comment type="similarity">
    <text evidence="1 4 6">Belongs to the FtsZ family.</text>
</comment>
<dbReference type="InterPro" id="IPR018316">
    <property type="entry name" value="Tubulin/FtsZ_2-layer-sand-dom"/>
</dbReference>
<keyword evidence="4 6" id="KW-0717">Septation</keyword>
<dbReference type="GO" id="GO:0032153">
    <property type="term" value="C:cell division site"/>
    <property type="evidence" value="ECO:0007669"/>
    <property type="project" value="UniProtKB-UniRule"/>
</dbReference>
<dbReference type="STRING" id="1220578.FPE01S_04_01950"/>
<dbReference type="PRINTS" id="PR00423">
    <property type="entry name" value="CELLDVISFTSZ"/>
</dbReference>
<dbReference type="InterPro" id="IPR036525">
    <property type="entry name" value="Tubulin/FtsZ_GTPase_sf"/>
</dbReference>
<dbReference type="HAMAP" id="MF_00909">
    <property type="entry name" value="FtsZ"/>
    <property type="match status" value="1"/>
</dbReference>
<dbReference type="GO" id="GO:0005525">
    <property type="term" value="F:GTP binding"/>
    <property type="evidence" value="ECO:0007669"/>
    <property type="project" value="UniProtKB-UniRule"/>
</dbReference>
<gene>
    <name evidence="4 10" type="primary">ftsZ</name>
    <name evidence="10" type="ORF">FPE01S_04_01950</name>
</gene>
<dbReference type="GO" id="GO:0005737">
    <property type="term" value="C:cytoplasm"/>
    <property type="evidence" value="ECO:0007669"/>
    <property type="project" value="UniProtKB-SubCell"/>
</dbReference>
<comment type="function">
    <text evidence="4 6">Essential cell division protein that forms a contractile ring structure (Z ring) at the future cell division site. The regulation of the ring assembly controls the timing and the location of cell division. One of the functions of the FtsZ ring is to recruit other cell division proteins to the septum to produce a new cell wall between the dividing cells. Binds GTP and shows GTPase activity.</text>
</comment>
<organism evidence="10 11">
    <name type="scientific">Flavihumibacter petaseus NBRC 106054</name>
    <dbReference type="NCBI Taxonomy" id="1220578"/>
    <lineage>
        <taxon>Bacteria</taxon>
        <taxon>Pseudomonadati</taxon>
        <taxon>Bacteroidota</taxon>
        <taxon>Chitinophagia</taxon>
        <taxon>Chitinophagales</taxon>
        <taxon>Chitinophagaceae</taxon>
        <taxon>Flavihumibacter</taxon>
    </lineage>
</organism>
<dbReference type="FunFam" id="3.40.50.1440:FF:000001">
    <property type="entry name" value="Cell division protein FtsZ"/>
    <property type="match status" value="1"/>
</dbReference>
<dbReference type="PANTHER" id="PTHR30314:SF3">
    <property type="entry name" value="MITOCHONDRIAL DIVISION PROTEIN FSZA"/>
    <property type="match status" value="1"/>
</dbReference>
<evidence type="ECO:0000259" key="9">
    <source>
        <dbReference type="SMART" id="SM00865"/>
    </source>
</evidence>
<dbReference type="GO" id="GO:0051258">
    <property type="term" value="P:protein polymerization"/>
    <property type="evidence" value="ECO:0007669"/>
    <property type="project" value="UniProtKB-UniRule"/>
</dbReference>
<dbReference type="CDD" id="cd02201">
    <property type="entry name" value="FtsZ_type1"/>
    <property type="match status" value="1"/>
</dbReference>
<evidence type="ECO:0000313" key="10">
    <source>
        <dbReference type="EMBL" id="GAO44952.1"/>
    </source>
</evidence>
<feature type="binding site" evidence="4">
    <location>
        <position position="140"/>
    </location>
    <ligand>
        <name>GTP</name>
        <dbReference type="ChEBI" id="CHEBI:37565"/>
    </ligand>
</feature>
<evidence type="ECO:0000256" key="2">
    <source>
        <dbReference type="ARBA" id="ARBA00022741"/>
    </source>
</evidence>
<evidence type="ECO:0000256" key="6">
    <source>
        <dbReference type="RuleBase" id="RU000631"/>
    </source>
</evidence>
<comment type="caution">
    <text evidence="10">The sequence shown here is derived from an EMBL/GenBank/DDBJ whole genome shotgun (WGS) entry which is preliminary data.</text>
</comment>
<dbReference type="PROSITE" id="PS01135">
    <property type="entry name" value="FTSZ_2"/>
    <property type="match status" value="1"/>
</dbReference>
<sequence>MIHFDLPKEKSSIIKVIGVGGGGSNAVNHMFSQSIDGVNFIICNTDAQAIALSKVPNKIQLGPHLTQGLGAGANPEIGKQATEESLEEIKRILEVNTKMAFITAGMGGGTGTGGAPIISKICKDLGILTVGIVTTPFSYEGRKRQIQAEDGIQKLKENVDTLLVISNDKLRHQYGNLKMKDAFAKADNVLATAAKCITDVISSTGQINVDFADVCTVMRNGGVAILGNASAAGENRAQVAIEEALNSPLLNDNDIRGARWILININSAEGENEFTMDEVDIIQNYLLSHAGEDTDVILGLGYDNTLGNEIGITLIATGFEYRDPFVRKSAVKLPEVKKEEKILMTLGQKAEEPKTYDQSVLPFGADHLEKPANSGYGANGTIVHNIFNGVNAPVQEKPAVPLVAPAPAPVVELPQELQPRLVEPEMPAPQPKVVFFSEDYDRKSTVENLSSNSPVAGVDSSAFSTVPPEEKIIIKLSENNSPVSAASGGYLAKPSNIYAEPAETPITPVSEPVHQQLPAMPQKTEDPAFDMQLVIKDETPAADKPGAPSTQPTFRSPVEEPAMPDEAEEQKRKAAERIQKLRNLSFNINAADPNNEFDTVPAYIRRNLELYNTVSPAENFYSNYTVKTDDQNNTQISTINTFLDGKKPD</sequence>
<dbReference type="InterPro" id="IPR037103">
    <property type="entry name" value="Tubulin/FtsZ-like_C"/>
</dbReference>
<dbReference type="SMART" id="SM00865">
    <property type="entry name" value="Tubulin_C"/>
    <property type="match status" value="1"/>
</dbReference>
<dbReference type="SUPFAM" id="SSF55307">
    <property type="entry name" value="Tubulin C-terminal domain-like"/>
    <property type="match status" value="1"/>
</dbReference>
<keyword evidence="4 6" id="KW-0131">Cell cycle</keyword>
<dbReference type="GO" id="GO:0043093">
    <property type="term" value="P:FtsZ-dependent cytokinesis"/>
    <property type="evidence" value="ECO:0007669"/>
    <property type="project" value="UniProtKB-UniRule"/>
</dbReference>